<dbReference type="InterPro" id="IPR014198">
    <property type="entry name" value="Spore_III_AB"/>
</dbReference>
<reference evidence="2" key="1">
    <citation type="submission" date="2020-10" db="EMBL/GenBank/DDBJ databases">
        <authorList>
            <person name="Gilroy R."/>
        </authorList>
    </citation>
    <scope>NUCLEOTIDE SEQUENCE</scope>
    <source>
        <strain evidence="2">13766</strain>
    </source>
</reference>
<feature type="signal peptide" evidence="1">
    <location>
        <begin position="1"/>
        <end position="24"/>
    </location>
</feature>
<accession>A0A9D1FZH8</accession>
<gene>
    <name evidence="2" type="ORF">IAA84_01945</name>
</gene>
<protein>
    <submittedName>
        <fullName evidence="2">Stage III sporulation protein AB</fullName>
    </submittedName>
</protein>
<proteinExistence type="predicted"/>
<name>A0A9D1FZH8_9FIRM</name>
<feature type="chain" id="PRO_5039061551" evidence="1">
    <location>
        <begin position="25"/>
        <end position="167"/>
    </location>
</feature>
<sequence length="167" mass="17580">MAARLVLAVLLAALCTLAGRSASAALARRRRMLYDLAAALEPLKIRMLHRMLPLETALGESGESILRLVGEAMPGRTALEAWEAVREAQAGRGGALDCLLQEDLAALGAFFSQLGASGAREQEALFARAAAELGALHAQADRLYAERAKLYTSLGALLGTALAILLV</sequence>
<dbReference type="Pfam" id="PF09548">
    <property type="entry name" value="Spore_III_AB"/>
    <property type="match status" value="1"/>
</dbReference>
<dbReference type="EMBL" id="DVJN01000036">
    <property type="protein sequence ID" value="HIS91760.1"/>
    <property type="molecule type" value="Genomic_DNA"/>
</dbReference>
<keyword evidence="1" id="KW-0732">Signal</keyword>
<evidence type="ECO:0000313" key="3">
    <source>
        <dbReference type="Proteomes" id="UP000824140"/>
    </source>
</evidence>
<evidence type="ECO:0000256" key="1">
    <source>
        <dbReference type="SAM" id="SignalP"/>
    </source>
</evidence>
<dbReference type="AlphaFoldDB" id="A0A9D1FZH8"/>
<comment type="caution">
    <text evidence="2">The sequence shown here is derived from an EMBL/GenBank/DDBJ whole genome shotgun (WGS) entry which is preliminary data.</text>
</comment>
<reference evidence="2" key="2">
    <citation type="journal article" date="2021" name="PeerJ">
        <title>Extensive microbial diversity within the chicken gut microbiome revealed by metagenomics and culture.</title>
        <authorList>
            <person name="Gilroy R."/>
            <person name="Ravi A."/>
            <person name="Getino M."/>
            <person name="Pursley I."/>
            <person name="Horton D.L."/>
            <person name="Alikhan N.F."/>
            <person name="Baker D."/>
            <person name="Gharbi K."/>
            <person name="Hall N."/>
            <person name="Watson M."/>
            <person name="Adriaenssens E.M."/>
            <person name="Foster-Nyarko E."/>
            <person name="Jarju S."/>
            <person name="Secka A."/>
            <person name="Antonio M."/>
            <person name="Oren A."/>
            <person name="Chaudhuri R.R."/>
            <person name="La Ragione R."/>
            <person name="Hildebrand F."/>
            <person name="Pallen M.J."/>
        </authorList>
    </citation>
    <scope>NUCLEOTIDE SEQUENCE</scope>
    <source>
        <strain evidence="2">13766</strain>
    </source>
</reference>
<evidence type="ECO:0000313" key="2">
    <source>
        <dbReference type="EMBL" id="HIS91760.1"/>
    </source>
</evidence>
<organism evidence="2 3">
    <name type="scientific">Candidatus Alectryocaccomicrobium excrementavium</name>
    <dbReference type="NCBI Taxonomy" id="2840668"/>
    <lineage>
        <taxon>Bacteria</taxon>
        <taxon>Bacillati</taxon>
        <taxon>Bacillota</taxon>
        <taxon>Clostridia</taxon>
        <taxon>Candidatus Alectryocaccomicrobium</taxon>
    </lineage>
</organism>
<dbReference type="Proteomes" id="UP000824140">
    <property type="component" value="Unassembled WGS sequence"/>
</dbReference>